<dbReference type="Proteomes" id="UP001227268">
    <property type="component" value="Unassembled WGS sequence"/>
</dbReference>
<protein>
    <submittedName>
        <fullName evidence="1">Uncharacterized protein</fullName>
    </submittedName>
</protein>
<reference evidence="1" key="1">
    <citation type="submission" date="2023-04" db="EMBL/GenBank/DDBJ databases">
        <title>Draft Genome sequencing of Naganishia species isolated from polar environments using Oxford Nanopore Technology.</title>
        <authorList>
            <person name="Leo P."/>
            <person name="Venkateswaran K."/>
        </authorList>
    </citation>
    <scope>NUCLEOTIDE SEQUENCE</scope>
    <source>
        <strain evidence="1">MNA-CCFEE 5423</strain>
    </source>
</reference>
<name>A0ACC2WDF4_9TREE</name>
<keyword evidence="2" id="KW-1185">Reference proteome</keyword>
<sequence>MSFQALRTLIGAPPYTQEINACLSRLTTASPSSSSSTTPSASSPQPVAIQEPEIKVYPDALYINYHSLGISLCCLPVQEDLRLQAGAWRPEEVMIDSIDLYNPRPKPQEVTGGRRRPRGPEWRKYAGLPIYIPLKEGDEENMTFPLVDTATGKALVSAFGEPSRKGGGIGWVDVWLEWELPSLNGTGIHVSLEDPRGEEVVNEEEQRRGLGGVWDRAGGWVWGACKLYDSSRTSRTK</sequence>
<proteinExistence type="predicted"/>
<comment type="caution">
    <text evidence="1">The sequence shown here is derived from an EMBL/GenBank/DDBJ whole genome shotgun (WGS) entry which is preliminary data.</text>
</comment>
<organism evidence="1 2">
    <name type="scientific">Naganishia friedmannii</name>
    <dbReference type="NCBI Taxonomy" id="89922"/>
    <lineage>
        <taxon>Eukaryota</taxon>
        <taxon>Fungi</taxon>
        <taxon>Dikarya</taxon>
        <taxon>Basidiomycota</taxon>
        <taxon>Agaricomycotina</taxon>
        <taxon>Tremellomycetes</taxon>
        <taxon>Filobasidiales</taxon>
        <taxon>Filobasidiaceae</taxon>
        <taxon>Naganishia</taxon>
    </lineage>
</organism>
<evidence type="ECO:0000313" key="2">
    <source>
        <dbReference type="Proteomes" id="UP001227268"/>
    </source>
</evidence>
<evidence type="ECO:0000313" key="1">
    <source>
        <dbReference type="EMBL" id="KAJ9109370.1"/>
    </source>
</evidence>
<gene>
    <name evidence="1" type="ORF">QFC21_000700</name>
</gene>
<accession>A0ACC2WDF4</accession>
<dbReference type="EMBL" id="JASBWT010000001">
    <property type="protein sequence ID" value="KAJ9109370.1"/>
    <property type="molecule type" value="Genomic_DNA"/>
</dbReference>